<reference evidence="1 2" key="1">
    <citation type="submission" date="2024-06" db="EMBL/GenBank/DDBJ databases">
        <title>The Natural Products Discovery Center: Release of the First 8490 Sequenced Strains for Exploring Actinobacteria Biosynthetic Diversity.</title>
        <authorList>
            <person name="Kalkreuter E."/>
            <person name="Kautsar S.A."/>
            <person name="Yang D."/>
            <person name="Bader C.D."/>
            <person name="Teijaro C.N."/>
            <person name="Fluegel L."/>
            <person name="Davis C.M."/>
            <person name="Simpson J.R."/>
            <person name="Lauterbach L."/>
            <person name="Steele A.D."/>
            <person name="Gui C."/>
            <person name="Meng S."/>
            <person name="Li G."/>
            <person name="Viehrig K."/>
            <person name="Ye F."/>
            <person name="Su P."/>
            <person name="Kiefer A.F."/>
            <person name="Nichols A."/>
            <person name="Cepeda A.J."/>
            <person name="Yan W."/>
            <person name="Fan B."/>
            <person name="Jiang Y."/>
            <person name="Adhikari A."/>
            <person name="Zheng C.-J."/>
            <person name="Schuster L."/>
            <person name="Cowan T.M."/>
            <person name="Smanski M.J."/>
            <person name="Chevrette M.G."/>
            <person name="De Carvalho L.P.S."/>
            <person name="Shen B."/>
        </authorList>
    </citation>
    <scope>NUCLEOTIDE SEQUENCE [LARGE SCALE GENOMIC DNA]</scope>
    <source>
        <strain evidence="1 2">NPDC000234</strain>
    </source>
</reference>
<name>A0ABV1XE25_9ACTN</name>
<dbReference type="Proteomes" id="UP001474181">
    <property type="component" value="Unassembled WGS sequence"/>
</dbReference>
<sequence>MPAVLTAASSLVCPHGAPLVITPSQQLLAVDGQPVLVRADLFTATMPACQNKPPCGSVASVDTGLSTALWVAGQQVLLETAQGSTLAGAPWRVVSAGQTKLETA</sequence>
<keyword evidence="2" id="KW-1185">Reference proteome</keyword>
<evidence type="ECO:0008006" key="3">
    <source>
        <dbReference type="Google" id="ProtNLM"/>
    </source>
</evidence>
<comment type="caution">
    <text evidence="1">The sequence shown here is derived from an EMBL/GenBank/DDBJ whole genome shotgun (WGS) entry which is preliminary data.</text>
</comment>
<accession>A0ABV1XE25</accession>
<protein>
    <recommendedName>
        <fullName evidence="3">Lipoprotein</fullName>
    </recommendedName>
</protein>
<evidence type="ECO:0000313" key="2">
    <source>
        <dbReference type="Proteomes" id="UP001474181"/>
    </source>
</evidence>
<evidence type="ECO:0000313" key="1">
    <source>
        <dbReference type="EMBL" id="MER7187207.1"/>
    </source>
</evidence>
<dbReference type="EMBL" id="JBEPEK010000752">
    <property type="protein sequence ID" value="MER7187207.1"/>
    <property type="molecule type" value="Genomic_DNA"/>
</dbReference>
<dbReference type="RefSeq" id="WP_350791464.1">
    <property type="nucleotide sequence ID" value="NZ_JBEPEK010000752.1"/>
</dbReference>
<organism evidence="1 2">
    <name type="scientific">Streptomyces hyaluromycini</name>
    <dbReference type="NCBI Taxonomy" id="1377993"/>
    <lineage>
        <taxon>Bacteria</taxon>
        <taxon>Bacillati</taxon>
        <taxon>Actinomycetota</taxon>
        <taxon>Actinomycetes</taxon>
        <taxon>Kitasatosporales</taxon>
        <taxon>Streptomycetaceae</taxon>
        <taxon>Streptomyces</taxon>
    </lineage>
</organism>
<gene>
    <name evidence="1" type="ORF">ABT404_48440</name>
</gene>
<proteinExistence type="predicted"/>